<feature type="transmembrane region" description="Helical" evidence="6">
    <location>
        <begin position="292"/>
        <end position="311"/>
    </location>
</feature>
<dbReference type="Pfam" id="PF07690">
    <property type="entry name" value="MFS_1"/>
    <property type="match status" value="1"/>
</dbReference>
<evidence type="ECO:0000256" key="2">
    <source>
        <dbReference type="ARBA" id="ARBA00022448"/>
    </source>
</evidence>
<feature type="transmembrane region" description="Helical" evidence="6">
    <location>
        <begin position="349"/>
        <end position="370"/>
    </location>
</feature>
<evidence type="ECO:0000256" key="5">
    <source>
        <dbReference type="ARBA" id="ARBA00023136"/>
    </source>
</evidence>
<proteinExistence type="predicted"/>
<keyword evidence="9" id="KW-1185">Reference proteome</keyword>
<feature type="transmembrane region" description="Helical" evidence="6">
    <location>
        <begin position="112"/>
        <end position="130"/>
    </location>
</feature>
<evidence type="ECO:0000313" key="9">
    <source>
        <dbReference type="Proteomes" id="UP001285921"/>
    </source>
</evidence>
<dbReference type="SUPFAM" id="SSF103473">
    <property type="entry name" value="MFS general substrate transporter"/>
    <property type="match status" value="1"/>
</dbReference>
<reference evidence="8 9" key="1">
    <citation type="submission" date="2023-05" db="EMBL/GenBank/DDBJ databases">
        <title>Draft genome of Paenibacillus sp. CCS26.</title>
        <authorList>
            <person name="Akita H."/>
            <person name="Shinto Y."/>
            <person name="Kimura Z."/>
        </authorList>
    </citation>
    <scope>NUCLEOTIDE SEQUENCE [LARGE SCALE GENOMIC DNA]</scope>
    <source>
        <strain evidence="8 9">CCS26</strain>
    </source>
</reference>
<feature type="transmembrane region" description="Helical" evidence="6">
    <location>
        <begin position="83"/>
        <end position="106"/>
    </location>
</feature>
<dbReference type="Gene3D" id="1.20.1250.20">
    <property type="entry name" value="MFS general substrate transporter like domains"/>
    <property type="match status" value="1"/>
</dbReference>
<keyword evidence="4 6" id="KW-1133">Transmembrane helix</keyword>
<dbReference type="InterPro" id="IPR036259">
    <property type="entry name" value="MFS_trans_sf"/>
</dbReference>
<feature type="transmembrane region" description="Helical" evidence="6">
    <location>
        <begin position="198"/>
        <end position="219"/>
    </location>
</feature>
<feature type="transmembrane region" description="Helical" evidence="6">
    <location>
        <begin position="424"/>
        <end position="446"/>
    </location>
</feature>
<feature type="transmembrane region" description="Helical" evidence="6">
    <location>
        <begin position="257"/>
        <end position="280"/>
    </location>
</feature>
<comment type="caution">
    <text evidence="8">The sequence shown here is derived from an EMBL/GenBank/DDBJ whole genome shotgun (WGS) entry which is preliminary data.</text>
</comment>
<feature type="transmembrane region" description="Helical" evidence="6">
    <location>
        <begin position="382"/>
        <end position="404"/>
    </location>
</feature>
<accession>A0ABQ6NT62</accession>
<dbReference type="EMBL" id="BTCL01000027">
    <property type="protein sequence ID" value="GMK48297.1"/>
    <property type="molecule type" value="Genomic_DNA"/>
</dbReference>
<protein>
    <submittedName>
        <fullName evidence="8">MFS transporter</fullName>
    </submittedName>
</protein>
<feature type="transmembrane region" description="Helical" evidence="6">
    <location>
        <begin position="169"/>
        <end position="186"/>
    </location>
</feature>
<dbReference type="Proteomes" id="UP001285921">
    <property type="component" value="Unassembled WGS sequence"/>
</dbReference>
<dbReference type="InterPro" id="IPR011701">
    <property type="entry name" value="MFS"/>
</dbReference>
<feature type="transmembrane region" description="Helical" evidence="6">
    <location>
        <begin position="323"/>
        <end position="343"/>
    </location>
</feature>
<dbReference type="PRINTS" id="PR01036">
    <property type="entry name" value="TCRTETB"/>
</dbReference>
<feature type="transmembrane region" description="Helical" evidence="6">
    <location>
        <begin position="142"/>
        <end position="163"/>
    </location>
</feature>
<dbReference type="PANTHER" id="PTHR42718">
    <property type="entry name" value="MAJOR FACILITATOR SUPERFAMILY MULTIDRUG TRANSPORTER MFSC"/>
    <property type="match status" value="1"/>
</dbReference>
<gene>
    <name evidence="8" type="ORF">PghCCS26_54270</name>
</gene>
<evidence type="ECO:0000256" key="4">
    <source>
        <dbReference type="ARBA" id="ARBA00022989"/>
    </source>
</evidence>
<evidence type="ECO:0000256" key="6">
    <source>
        <dbReference type="SAM" id="Phobius"/>
    </source>
</evidence>
<dbReference type="PANTHER" id="PTHR42718:SF9">
    <property type="entry name" value="MAJOR FACILITATOR SUPERFAMILY MULTIDRUG TRANSPORTER MFSC"/>
    <property type="match status" value="1"/>
</dbReference>
<sequence>MPAEQPDVMQPAIGNVLIKLLAFTLIISSMSATMFNIVLPEIRTDFELSMAQVSWVSTAYLLIYAVGSVIYGKLLDRYQAKNLITFGLLVFASGSLLGLLAGSYPFVLMARILQAVGASVIPALAMLIPVRYFPPERRGHALGISATGLALGNAIGPIVSSLLVSFVHWRWLFAIPLLILVTLPFYRKHLSSDIKEGGPIDWLGGGLLTGTVALLLLAITQGNMWLGAGSAWLLIGFLWRIRTAADAFISRALMRDRIYLMGLMIAAIVMSVGYALPFLTPQLLADINRLEPGLIGFVMVPGACLSAYLGRKVGKLADIKGNSFVYHTASLLLFSCFLLLSLFAGSPAVLIGLIFTLGNVGQMFMQIVLSNTISRSIPRDQIGVGMGLLTLCNFLSGAVSTGIYGKVMDHGARSSWIPWHSNEASFVFGNLYLVLALIHVGLLLLYRSVYVSKKKTNTNGHMLSNQR</sequence>
<keyword evidence="5 6" id="KW-0472">Membrane</keyword>
<dbReference type="InterPro" id="IPR020846">
    <property type="entry name" value="MFS_dom"/>
</dbReference>
<name>A0ABQ6NT62_9BACL</name>
<keyword evidence="2" id="KW-0813">Transport</keyword>
<evidence type="ECO:0000313" key="8">
    <source>
        <dbReference type="EMBL" id="GMK48297.1"/>
    </source>
</evidence>
<dbReference type="Gene3D" id="1.20.1720.10">
    <property type="entry name" value="Multidrug resistance protein D"/>
    <property type="match status" value="1"/>
</dbReference>
<evidence type="ECO:0000256" key="3">
    <source>
        <dbReference type="ARBA" id="ARBA00022692"/>
    </source>
</evidence>
<feature type="transmembrane region" description="Helical" evidence="6">
    <location>
        <begin position="225"/>
        <end position="245"/>
    </location>
</feature>
<evidence type="ECO:0000259" key="7">
    <source>
        <dbReference type="PROSITE" id="PS50850"/>
    </source>
</evidence>
<comment type="subcellular location">
    <subcellularLocation>
        <location evidence="1">Cell membrane</location>
        <topology evidence="1">Multi-pass membrane protein</topology>
    </subcellularLocation>
</comment>
<dbReference type="CDD" id="cd17321">
    <property type="entry name" value="MFS_MMR_MDR_like"/>
    <property type="match status" value="1"/>
</dbReference>
<evidence type="ECO:0000256" key="1">
    <source>
        <dbReference type="ARBA" id="ARBA00004651"/>
    </source>
</evidence>
<organism evidence="8 9">
    <name type="scientific">Paenibacillus glycanilyticus</name>
    <dbReference type="NCBI Taxonomy" id="126569"/>
    <lineage>
        <taxon>Bacteria</taxon>
        <taxon>Bacillati</taxon>
        <taxon>Bacillota</taxon>
        <taxon>Bacilli</taxon>
        <taxon>Bacillales</taxon>
        <taxon>Paenibacillaceae</taxon>
        <taxon>Paenibacillus</taxon>
    </lineage>
</organism>
<dbReference type="PROSITE" id="PS50850">
    <property type="entry name" value="MFS"/>
    <property type="match status" value="1"/>
</dbReference>
<feature type="transmembrane region" description="Helical" evidence="6">
    <location>
        <begin position="20"/>
        <end position="39"/>
    </location>
</feature>
<feature type="domain" description="Major facilitator superfamily (MFS) profile" evidence="7">
    <location>
        <begin position="17"/>
        <end position="453"/>
    </location>
</feature>
<keyword evidence="3 6" id="KW-0812">Transmembrane</keyword>
<dbReference type="RefSeq" id="WP_317981988.1">
    <property type="nucleotide sequence ID" value="NZ_BTCL01000027.1"/>
</dbReference>
<feature type="transmembrane region" description="Helical" evidence="6">
    <location>
        <begin position="51"/>
        <end position="71"/>
    </location>
</feature>